<dbReference type="Pfam" id="PF04479">
    <property type="entry name" value="RTA1"/>
    <property type="match status" value="1"/>
</dbReference>
<dbReference type="EMBL" id="JAULSV010000003">
    <property type="protein sequence ID" value="KAK0648760.1"/>
    <property type="molecule type" value="Genomic_DNA"/>
</dbReference>
<dbReference type="InterPro" id="IPR007568">
    <property type="entry name" value="RTA1"/>
</dbReference>
<reference evidence="7" key="1">
    <citation type="submission" date="2023-06" db="EMBL/GenBank/DDBJ databases">
        <title>Genome-scale phylogeny and comparative genomics of the fungal order Sordariales.</title>
        <authorList>
            <consortium name="Lawrence Berkeley National Laboratory"/>
            <person name="Hensen N."/>
            <person name="Bonometti L."/>
            <person name="Westerberg I."/>
            <person name="Brannstrom I.O."/>
            <person name="Guillou S."/>
            <person name="Cros-Aarteil S."/>
            <person name="Calhoun S."/>
            <person name="Haridas S."/>
            <person name="Kuo A."/>
            <person name="Mondo S."/>
            <person name="Pangilinan J."/>
            <person name="Riley R."/>
            <person name="Labutti K."/>
            <person name="Andreopoulos B."/>
            <person name="Lipzen A."/>
            <person name="Chen C."/>
            <person name="Yanf M."/>
            <person name="Daum C."/>
            <person name="Ng V."/>
            <person name="Clum A."/>
            <person name="Steindorff A."/>
            <person name="Ohm R."/>
            <person name="Martin F."/>
            <person name="Silar P."/>
            <person name="Natvig D."/>
            <person name="Lalanne C."/>
            <person name="Gautier V."/>
            <person name="Ament-Velasquez S.L."/>
            <person name="Kruys A."/>
            <person name="Hutchinson M.I."/>
            <person name="Powell A.J."/>
            <person name="Barry K."/>
            <person name="Miller A.N."/>
            <person name="Grigoriev I.V."/>
            <person name="Debuchy R."/>
            <person name="Gladieux P."/>
            <person name="Thoren M.H."/>
            <person name="Johannesson H."/>
        </authorList>
    </citation>
    <scope>NUCLEOTIDE SEQUENCE</scope>
    <source>
        <strain evidence="7">SMH2532-1</strain>
    </source>
</reference>
<dbReference type="PANTHER" id="PTHR31465:SF13">
    <property type="entry name" value="RTA1 DOMAIN PROTEIN-RELATED"/>
    <property type="match status" value="1"/>
</dbReference>
<feature type="transmembrane region" description="Helical" evidence="6">
    <location>
        <begin position="43"/>
        <end position="62"/>
    </location>
</feature>
<feature type="transmembrane region" description="Helical" evidence="6">
    <location>
        <begin position="117"/>
        <end position="140"/>
    </location>
</feature>
<evidence type="ECO:0000256" key="6">
    <source>
        <dbReference type="SAM" id="Phobius"/>
    </source>
</evidence>
<keyword evidence="3 6" id="KW-1133">Transmembrane helix</keyword>
<evidence type="ECO:0000256" key="4">
    <source>
        <dbReference type="ARBA" id="ARBA00023136"/>
    </source>
</evidence>
<feature type="transmembrane region" description="Helical" evidence="6">
    <location>
        <begin position="160"/>
        <end position="179"/>
    </location>
</feature>
<accession>A0AA39YB98</accession>
<dbReference type="AlphaFoldDB" id="A0AA39YB98"/>
<organism evidence="7 8">
    <name type="scientific">Cercophora newfieldiana</name>
    <dbReference type="NCBI Taxonomy" id="92897"/>
    <lineage>
        <taxon>Eukaryota</taxon>
        <taxon>Fungi</taxon>
        <taxon>Dikarya</taxon>
        <taxon>Ascomycota</taxon>
        <taxon>Pezizomycotina</taxon>
        <taxon>Sordariomycetes</taxon>
        <taxon>Sordariomycetidae</taxon>
        <taxon>Sordariales</taxon>
        <taxon>Lasiosphaeriaceae</taxon>
        <taxon>Cercophora</taxon>
    </lineage>
</organism>
<keyword evidence="8" id="KW-1185">Reference proteome</keyword>
<protein>
    <submittedName>
        <fullName evidence="7">RTA1 like protein-domain-containing protein</fullName>
    </submittedName>
</protein>
<keyword evidence="4 6" id="KW-0472">Membrane</keyword>
<comment type="caution">
    <text evidence="7">The sequence shown here is derived from an EMBL/GenBank/DDBJ whole genome shotgun (WGS) entry which is preliminary data.</text>
</comment>
<gene>
    <name evidence="7" type="ORF">B0T16DRAFT_119325</name>
</gene>
<dbReference type="PANTHER" id="PTHR31465">
    <property type="entry name" value="PROTEIN RTA1-RELATED"/>
    <property type="match status" value="1"/>
</dbReference>
<proteinExistence type="predicted"/>
<evidence type="ECO:0000256" key="3">
    <source>
        <dbReference type="ARBA" id="ARBA00022989"/>
    </source>
</evidence>
<name>A0AA39YB98_9PEZI</name>
<dbReference type="Proteomes" id="UP001174936">
    <property type="component" value="Unassembled WGS sequence"/>
</dbReference>
<evidence type="ECO:0000256" key="1">
    <source>
        <dbReference type="ARBA" id="ARBA00004141"/>
    </source>
</evidence>
<feature type="transmembrane region" description="Helical" evidence="6">
    <location>
        <begin position="191"/>
        <end position="211"/>
    </location>
</feature>
<dbReference type="GO" id="GO:0016020">
    <property type="term" value="C:membrane"/>
    <property type="evidence" value="ECO:0007669"/>
    <property type="project" value="UniProtKB-SubCell"/>
</dbReference>
<feature type="transmembrane region" description="Helical" evidence="6">
    <location>
        <begin position="241"/>
        <end position="260"/>
    </location>
</feature>
<comment type="subcellular location">
    <subcellularLocation>
        <location evidence="1">Membrane</location>
        <topology evidence="1">Multi-pass membrane protein</topology>
    </subcellularLocation>
</comment>
<feature type="region of interest" description="Disordered" evidence="5">
    <location>
        <begin position="317"/>
        <end position="336"/>
    </location>
</feature>
<evidence type="ECO:0000256" key="5">
    <source>
        <dbReference type="SAM" id="MobiDB-lite"/>
    </source>
</evidence>
<evidence type="ECO:0000313" key="7">
    <source>
        <dbReference type="EMBL" id="KAK0648760.1"/>
    </source>
</evidence>
<feature type="transmembrane region" description="Helical" evidence="6">
    <location>
        <begin position="18"/>
        <end position="36"/>
    </location>
</feature>
<feature type="transmembrane region" description="Helical" evidence="6">
    <location>
        <begin position="74"/>
        <end position="96"/>
    </location>
</feature>
<keyword evidence="2 6" id="KW-0812">Transmembrane</keyword>
<evidence type="ECO:0000256" key="2">
    <source>
        <dbReference type="ARBA" id="ARBA00022692"/>
    </source>
</evidence>
<sequence>MGGEYVDGSIYFYAPNKGAPIFFAIGFAASGLYHAYQCAHFQSWRITGLYVFCSILFTGGFIVRELGAFNYSDIIIYIIQICLIYAAPPLLELANYNILGRILYYAPYNSPIHPGRVITTFAMISIVVEALNGNGAALVANQTLPQWRQEIGRNLLKAALLIQIFVLALFVLLAVVFHRRCSRSGVLNHRLTNVLYTLYASTAIITVRTIFRIVEYWSIAELHFDEGLDASTLSPIIRYEWYFYVFEAGLMLCNNVLMNIRHPRKYLPKSTKTYLAKDGVTEVTGPGYKDTRDFLVTVLDPFDLWGILRGKKEDKFWEAGGEGKGTPQGRSDVEAA</sequence>
<evidence type="ECO:0000313" key="8">
    <source>
        <dbReference type="Proteomes" id="UP001174936"/>
    </source>
</evidence>